<evidence type="ECO:0000256" key="5">
    <source>
        <dbReference type="ARBA" id="ARBA00022519"/>
    </source>
</evidence>
<feature type="transmembrane region" description="Helical" evidence="9">
    <location>
        <begin position="65"/>
        <end position="84"/>
    </location>
</feature>
<feature type="transmembrane region" description="Helical" evidence="9">
    <location>
        <begin position="242"/>
        <end position="259"/>
    </location>
</feature>
<evidence type="ECO:0000256" key="8">
    <source>
        <dbReference type="ARBA" id="ARBA00023136"/>
    </source>
</evidence>
<evidence type="ECO:0000256" key="1">
    <source>
        <dbReference type="ARBA" id="ARBA00004429"/>
    </source>
</evidence>
<dbReference type="EMBL" id="CP079105">
    <property type="protein sequence ID" value="QXQ12975.1"/>
    <property type="molecule type" value="Genomic_DNA"/>
</dbReference>
<evidence type="ECO:0000256" key="3">
    <source>
        <dbReference type="ARBA" id="ARBA00022448"/>
    </source>
</evidence>
<name>A0ABX8S8Z6_9ACTN</name>
<reference evidence="11" key="1">
    <citation type="submission" date="2021-07" db="EMBL/GenBank/DDBJ databases">
        <title>Candidatus Kaistella beijingensis sp. nov. isolated from a municipal wastewater treatment plant is involved in sludge foaming.</title>
        <authorList>
            <person name="Song Y."/>
            <person name="Liu S.-J."/>
        </authorList>
    </citation>
    <scope>NUCLEOTIDE SEQUENCE</scope>
    <source>
        <strain evidence="11">DSM 43998</strain>
    </source>
</reference>
<feature type="transmembrane region" description="Helical" evidence="9">
    <location>
        <begin position="105"/>
        <end position="132"/>
    </location>
</feature>
<sequence length="270" mass="30048">MQGLTSAGRRNLLILREVVATDFKIRFQGSVLGYGWSLLKPLMLFAILYVVFARFLRFGADVPHFPTYLLLGIVLWTFFTEAAAQGLQSIVGRRDLIRKVSFPKYILVIAATITALINLGLNLIVVFIFAVIDGVEFSGWIILLPLNILELYCFALAISLLLGAVYVKYRDLAHLWEVFVQAAFYATPILYPISMVRAESETAAKVLLLSPMAQIIQDARHNMISDQVTTTASITGSAAQLAIPYLVLAAVGAFSVRYYRSHQKYFAEDA</sequence>
<comment type="similarity">
    <text evidence="2 9">Belongs to the ABC-2 integral membrane protein family.</text>
</comment>
<keyword evidence="4 9" id="KW-1003">Cell membrane</keyword>
<dbReference type="InterPro" id="IPR013525">
    <property type="entry name" value="ABC2_TM"/>
</dbReference>
<dbReference type="RefSeq" id="WP_157079802.1">
    <property type="nucleotide sequence ID" value="NZ_CBCRUZ010000002.1"/>
</dbReference>
<evidence type="ECO:0000256" key="7">
    <source>
        <dbReference type="ARBA" id="ARBA00022989"/>
    </source>
</evidence>
<organism evidence="11 12">
    <name type="scientific">Skermania pinensis</name>
    <dbReference type="NCBI Taxonomy" id="39122"/>
    <lineage>
        <taxon>Bacteria</taxon>
        <taxon>Bacillati</taxon>
        <taxon>Actinomycetota</taxon>
        <taxon>Actinomycetes</taxon>
        <taxon>Mycobacteriales</taxon>
        <taxon>Gordoniaceae</taxon>
        <taxon>Skermania</taxon>
    </lineage>
</organism>
<accession>A0ABX8S8Z6</accession>
<dbReference type="PANTHER" id="PTHR30413">
    <property type="entry name" value="INNER MEMBRANE TRANSPORT PERMEASE"/>
    <property type="match status" value="1"/>
</dbReference>
<feature type="transmembrane region" description="Helical" evidence="9">
    <location>
        <begin position="138"/>
        <end position="167"/>
    </location>
</feature>
<keyword evidence="12" id="KW-1185">Reference proteome</keyword>
<comment type="subcellular location">
    <subcellularLocation>
        <location evidence="1">Cell inner membrane</location>
        <topology evidence="1">Multi-pass membrane protein</topology>
    </subcellularLocation>
    <subcellularLocation>
        <location evidence="9">Cell membrane</location>
        <topology evidence="9">Multi-pass membrane protein</topology>
    </subcellularLocation>
</comment>
<protein>
    <recommendedName>
        <fullName evidence="9">Transport permease protein</fullName>
    </recommendedName>
</protein>
<dbReference type="InterPro" id="IPR047817">
    <property type="entry name" value="ABC2_TM_bact-type"/>
</dbReference>
<dbReference type="PANTHER" id="PTHR30413:SF8">
    <property type="entry name" value="TRANSPORT PERMEASE PROTEIN"/>
    <property type="match status" value="1"/>
</dbReference>
<keyword evidence="8 9" id="KW-0472">Membrane</keyword>
<feature type="transmembrane region" description="Helical" evidence="9">
    <location>
        <begin position="31"/>
        <end position="53"/>
    </location>
</feature>
<dbReference type="Pfam" id="PF01061">
    <property type="entry name" value="ABC2_membrane"/>
    <property type="match status" value="1"/>
</dbReference>
<keyword evidence="5" id="KW-0997">Cell inner membrane</keyword>
<evidence type="ECO:0000259" key="10">
    <source>
        <dbReference type="PROSITE" id="PS51012"/>
    </source>
</evidence>
<keyword evidence="7 9" id="KW-1133">Transmembrane helix</keyword>
<keyword evidence="6 9" id="KW-0812">Transmembrane</keyword>
<evidence type="ECO:0000256" key="2">
    <source>
        <dbReference type="ARBA" id="ARBA00007783"/>
    </source>
</evidence>
<dbReference type="Proteomes" id="UP000887023">
    <property type="component" value="Chromosome"/>
</dbReference>
<keyword evidence="3 9" id="KW-0813">Transport</keyword>
<dbReference type="PROSITE" id="PS51012">
    <property type="entry name" value="ABC_TM2"/>
    <property type="match status" value="1"/>
</dbReference>
<evidence type="ECO:0000256" key="9">
    <source>
        <dbReference type="RuleBase" id="RU361157"/>
    </source>
</evidence>
<proteinExistence type="inferred from homology"/>
<feature type="transmembrane region" description="Helical" evidence="9">
    <location>
        <begin position="174"/>
        <end position="193"/>
    </location>
</feature>
<evidence type="ECO:0000313" key="12">
    <source>
        <dbReference type="Proteomes" id="UP000887023"/>
    </source>
</evidence>
<evidence type="ECO:0000313" key="11">
    <source>
        <dbReference type="EMBL" id="QXQ12975.1"/>
    </source>
</evidence>
<gene>
    <name evidence="11" type="ORF">KV203_13780</name>
</gene>
<evidence type="ECO:0000256" key="4">
    <source>
        <dbReference type="ARBA" id="ARBA00022475"/>
    </source>
</evidence>
<feature type="domain" description="ABC transmembrane type-2" evidence="10">
    <location>
        <begin position="32"/>
        <end position="259"/>
    </location>
</feature>
<evidence type="ECO:0000256" key="6">
    <source>
        <dbReference type="ARBA" id="ARBA00022692"/>
    </source>
</evidence>